<dbReference type="Pfam" id="PF07679">
    <property type="entry name" value="I-set"/>
    <property type="match status" value="1"/>
</dbReference>
<dbReference type="InterPro" id="IPR013098">
    <property type="entry name" value="Ig_I-set"/>
</dbReference>
<evidence type="ECO:0000256" key="2">
    <source>
        <dbReference type="ARBA" id="ARBA00006692"/>
    </source>
</evidence>
<comment type="subcellular location">
    <subcellularLocation>
        <location evidence="1">Cell membrane</location>
        <topology evidence="1">Single-pass type I membrane protein</topology>
    </subcellularLocation>
</comment>
<feature type="disulfide bond" evidence="22">
    <location>
        <begin position="186"/>
        <end position="195"/>
    </location>
</feature>
<evidence type="ECO:0000259" key="26">
    <source>
        <dbReference type="PROSITE" id="PS50853"/>
    </source>
</evidence>
<evidence type="ECO:0000256" key="13">
    <source>
        <dbReference type="ARBA" id="ARBA00023136"/>
    </source>
</evidence>
<dbReference type="CDD" id="cd00054">
    <property type="entry name" value="EGF_CA"/>
    <property type="match status" value="1"/>
</dbReference>
<evidence type="ECO:0000256" key="12">
    <source>
        <dbReference type="ARBA" id="ARBA00022989"/>
    </source>
</evidence>
<dbReference type="Proteomes" id="UP000018936">
    <property type="component" value="Unassembled WGS sequence"/>
</dbReference>
<dbReference type="InterPro" id="IPR036179">
    <property type="entry name" value="Ig-like_dom_sf"/>
</dbReference>
<evidence type="ECO:0000259" key="25">
    <source>
        <dbReference type="PROSITE" id="PS50026"/>
    </source>
</evidence>
<keyword evidence="10 27" id="KW-0418">Kinase</keyword>
<accession>V8PDL3</accession>
<name>V8PDL3_OPHHA</name>
<evidence type="ECO:0000313" key="27">
    <source>
        <dbReference type="EMBL" id="ETE72659.1"/>
    </source>
</evidence>
<keyword evidence="18" id="KW-0393">Immunoglobulin domain</keyword>
<keyword evidence="22" id="KW-0245">EGF-like domain</keyword>
<evidence type="ECO:0000256" key="4">
    <source>
        <dbReference type="ARBA" id="ARBA00022475"/>
    </source>
</evidence>
<protein>
    <recommendedName>
        <fullName evidence="3">receptor protein-tyrosine kinase</fullName>
        <ecNumber evidence="3">2.7.10.1</ecNumber>
    </recommendedName>
</protein>
<evidence type="ECO:0000256" key="16">
    <source>
        <dbReference type="ARBA" id="ARBA00023170"/>
    </source>
</evidence>
<evidence type="ECO:0000256" key="7">
    <source>
        <dbReference type="ARBA" id="ARBA00022692"/>
    </source>
</evidence>
<feature type="domain" description="Fibronectin type-III" evidence="26">
    <location>
        <begin position="382"/>
        <end position="478"/>
    </location>
</feature>
<comment type="similarity">
    <text evidence="2">Belongs to the protein kinase superfamily. CAMK Ser/Thr protein kinase family.</text>
</comment>
<feature type="non-terminal residue" evidence="27">
    <location>
        <position position="1"/>
    </location>
</feature>
<dbReference type="PROSITE" id="PS50853">
    <property type="entry name" value="FN3"/>
    <property type="match status" value="2"/>
</dbReference>
<evidence type="ECO:0000259" key="24">
    <source>
        <dbReference type="PROSITE" id="PS50011"/>
    </source>
</evidence>
<dbReference type="InterPro" id="IPR013783">
    <property type="entry name" value="Ig-like_fold"/>
</dbReference>
<dbReference type="OrthoDB" id="1668230at2759"/>
<dbReference type="CDD" id="cd00063">
    <property type="entry name" value="FN3"/>
    <property type="match status" value="2"/>
</dbReference>
<dbReference type="SUPFAM" id="SSF56112">
    <property type="entry name" value="Protein kinase-like (PK-like)"/>
    <property type="match status" value="1"/>
</dbReference>
<feature type="binding site" evidence="20">
    <location>
        <position position="914"/>
    </location>
    <ligand>
        <name>ATP</name>
        <dbReference type="ChEBI" id="CHEBI:30616"/>
    </ligand>
</feature>
<evidence type="ECO:0000256" key="14">
    <source>
        <dbReference type="ARBA" id="ARBA00023137"/>
    </source>
</evidence>
<feature type="binding site" evidence="21">
    <location>
        <position position="915"/>
    </location>
    <ligand>
        <name>Mg(2+)</name>
        <dbReference type="ChEBI" id="CHEBI:18420"/>
    </ligand>
</feature>
<keyword evidence="21" id="KW-0479">Metal-binding</keyword>
<dbReference type="InterPro" id="IPR020635">
    <property type="entry name" value="Tyr_kinase_cat_dom"/>
</dbReference>
<evidence type="ECO:0000256" key="3">
    <source>
        <dbReference type="ARBA" id="ARBA00011902"/>
    </source>
</evidence>
<keyword evidence="28" id="KW-1185">Reference proteome</keyword>
<keyword evidence="12 23" id="KW-1133">Transmembrane helix</keyword>
<dbReference type="Gene3D" id="1.10.510.10">
    <property type="entry name" value="Transferase(Phosphotransferase) domain 1"/>
    <property type="match status" value="1"/>
</dbReference>
<feature type="domain" description="EGF-like" evidence="25">
    <location>
        <begin position="165"/>
        <end position="196"/>
    </location>
</feature>
<dbReference type="InterPro" id="IPR008266">
    <property type="entry name" value="Tyr_kinase_AS"/>
</dbReference>
<gene>
    <name evidence="27" type="primary">Tie1</name>
    <name evidence="27" type="ORF">L345_01517</name>
</gene>
<dbReference type="InterPro" id="IPR001245">
    <property type="entry name" value="Ser-Thr/Tyr_kinase_cat_dom"/>
</dbReference>
<dbReference type="GO" id="GO:0046872">
    <property type="term" value="F:metal ion binding"/>
    <property type="evidence" value="ECO:0007669"/>
    <property type="project" value="UniProtKB-KW"/>
</dbReference>
<feature type="binding site" evidence="21">
    <location>
        <position position="928"/>
    </location>
    <ligand>
        <name>Mg(2+)</name>
        <dbReference type="ChEBI" id="CHEBI:18420"/>
    </ligand>
</feature>
<comment type="caution">
    <text evidence="27">The sequence shown here is derived from an EMBL/GenBank/DDBJ whole genome shotgun (WGS) entry which is preliminary data.</text>
</comment>
<dbReference type="Pfam" id="PF00041">
    <property type="entry name" value="fn3"/>
    <property type="match status" value="1"/>
</dbReference>
<dbReference type="Gene3D" id="3.30.200.20">
    <property type="entry name" value="Phosphorylase Kinase, domain 1"/>
    <property type="match status" value="1"/>
</dbReference>
<dbReference type="SMART" id="SM00060">
    <property type="entry name" value="FN3"/>
    <property type="match status" value="3"/>
</dbReference>
<dbReference type="InterPro" id="IPR050122">
    <property type="entry name" value="RTK"/>
</dbReference>
<evidence type="ECO:0000256" key="6">
    <source>
        <dbReference type="ARBA" id="ARBA00022679"/>
    </source>
</evidence>
<dbReference type="FunFam" id="2.60.40.10:FF:000597">
    <property type="entry name" value="tyrosine-protein kinase receptor Tie-1 isoform X1"/>
    <property type="match status" value="1"/>
</dbReference>
<dbReference type="PROSITE" id="PS00109">
    <property type="entry name" value="PROTEIN_KINASE_TYR"/>
    <property type="match status" value="1"/>
</dbReference>
<dbReference type="InterPro" id="IPR000742">
    <property type="entry name" value="EGF"/>
</dbReference>
<keyword evidence="5" id="KW-0597">Phosphoprotein</keyword>
<evidence type="ECO:0000256" key="11">
    <source>
        <dbReference type="ARBA" id="ARBA00022840"/>
    </source>
</evidence>
<dbReference type="PROSITE" id="PS00022">
    <property type="entry name" value="EGF_1"/>
    <property type="match status" value="1"/>
</dbReference>
<keyword evidence="7 23" id="KW-0812">Transmembrane</keyword>
<dbReference type="GO" id="GO:0007169">
    <property type="term" value="P:cell surface receptor protein tyrosine kinase signaling pathway"/>
    <property type="evidence" value="ECO:0007669"/>
    <property type="project" value="TreeGrafter"/>
</dbReference>
<evidence type="ECO:0000256" key="23">
    <source>
        <dbReference type="SAM" id="Phobius"/>
    </source>
</evidence>
<feature type="active site" description="Proton acceptor" evidence="19">
    <location>
        <position position="910"/>
    </location>
</feature>
<dbReference type="SUPFAM" id="SSF49265">
    <property type="entry name" value="Fibronectin type III"/>
    <property type="match status" value="2"/>
</dbReference>
<dbReference type="InterPro" id="IPR036116">
    <property type="entry name" value="FN3_sf"/>
</dbReference>
<dbReference type="InterPro" id="IPR000719">
    <property type="entry name" value="Prot_kinase_dom"/>
</dbReference>
<dbReference type="Gene3D" id="2.170.300.10">
    <property type="entry name" value="Tie2 ligand-binding domain superfamily"/>
    <property type="match status" value="1"/>
</dbReference>
<keyword evidence="17" id="KW-0325">Glycoprotein</keyword>
<keyword evidence="13 23" id="KW-0472">Membrane</keyword>
<dbReference type="GO" id="GO:0045766">
    <property type="term" value="P:positive regulation of angiogenesis"/>
    <property type="evidence" value="ECO:0007669"/>
    <property type="project" value="TreeGrafter"/>
</dbReference>
<dbReference type="PROSITE" id="PS01186">
    <property type="entry name" value="EGF_2"/>
    <property type="match status" value="1"/>
</dbReference>
<evidence type="ECO:0000256" key="9">
    <source>
        <dbReference type="ARBA" id="ARBA00022741"/>
    </source>
</evidence>
<keyword evidence="9 20" id="KW-0547">Nucleotide-binding</keyword>
<dbReference type="InterPro" id="IPR011009">
    <property type="entry name" value="Kinase-like_dom_sf"/>
</dbReference>
<evidence type="ECO:0000256" key="8">
    <source>
        <dbReference type="ARBA" id="ARBA00022737"/>
    </source>
</evidence>
<dbReference type="PROSITE" id="PS50026">
    <property type="entry name" value="EGF_3"/>
    <property type="match status" value="1"/>
</dbReference>
<dbReference type="GO" id="GO:0043235">
    <property type="term" value="C:receptor complex"/>
    <property type="evidence" value="ECO:0007669"/>
    <property type="project" value="TreeGrafter"/>
</dbReference>
<keyword evidence="6" id="KW-0808">Transferase</keyword>
<dbReference type="GO" id="GO:0005886">
    <property type="term" value="C:plasma membrane"/>
    <property type="evidence" value="ECO:0007669"/>
    <property type="project" value="UniProtKB-SubCell"/>
</dbReference>
<keyword evidence="11 20" id="KW-0067">ATP-binding</keyword>
<keyword evidence="8" id="KW-0677">Repeat</keyword>
<feature type="transmembrane region" description="Helical" evidence="23">
    <location>
        <begin position="693"/>
        <end position="718"/>
    </location>
</feature>
<dbReference type="SUPFAM" id="SSF48726">
    <property type="entry name" value="Immunoglobulin"/>
    <property type="match status" value="1"/>
</dbReference>
<dbReference type="InterPro" id="IPR003961">
    <property type="entry name" value="FN3_dom"/>
</dbReference>
<keyword evidence="4" id="KW-1003">Cell membrane</keyword>
<dbReference type="EMBL" id="AZIM01000193">
    <property type="protein sequence ID" value="ETE72659.1"/>
    <property type="molecule type" value="Genomic_DNA"/>
</dbReference>
<evidence type="ECO:0000256" key="1">
    <source>
        <dbReference type="ARBA" id="ARBA00004251"/>
    </source>
</evidence>
<evidence type="ECO:0000256" key="10">
    <source>
        <dbReference type="ARBA" id="ARBA00022777"/>
    </source>
</evidence>
<dbReference type="PROSITE" id="PS50011">
    <property type="entry name" value="PROTEIN_KINASE_DOM"/>
    <property type="match status" value="1"/>
</dbReference>
<evidence type="ECO:0000256" key="18">
    <source>
        <dbReference type="ARBA" id="ARBA00023319"/>
    </source>
</evidence>
<keyword evidence="15 22" id="KW-1015">Disulfide bond</keyword>
<feature type="domain" description="Protein kinase" evidence="24">
    <location>
        <begin position="762"/>
        <end position="1049"/>
    </location>
</feature>
<evidence type="ECO:0000256" key="22">
    <source>
        <dbReference type="PROSITE-ProRule" id="PRU00076"/>
    </source>
</evidence>
<evidence type="ECO:0000256" key="21">
    <source>
        <dbReference type="PIRSR" id="PIRSR000615-3"/>
    </source>
</evidence>
<dbReference type="FunFam" id="1.10.510.10:FF:000123">
    <property type="entry name" value="Tyrosine-protein kinase receptor Tie-1"/>
    <property type="match status" value="1"/>
</dbReference>
<evidence type="ECO:0000256" key="17">
    <source>
        <dbReference type="ARBA" id="ARBA00023180"/>
    </source>
</evidence>
<dbReference type="PRINTS" id="PR00109">
    <property type="entry name" value="TYRKINASE"/>
</dbReference>
<dbReference type="SUPFAM" id="SSF57196">
    <property type="entry name" value="EGF/Laminin"/>
    <property type="match status" value="1"/>
</dbReference>
<dbReference type="GO" id="GO:0004714">
    <property type="term" value="F:transmembrane receptor protein tyrosine kinase activity"/>
    <property type="evidence" value="ECO:0007669"/>
    <property type="project" value="UniProtKB-EC"/>
</dbReference>
<comment type="caution">
    <text evidence="22">Lacks conserved residue(s) required for the propagation of feature annotation.</text>
</comment>
<dbReference type="PANTHER" id="PTHR24416:SF341">
    <property type="entry name" value="TYROSINE-PROTEIN KINASE RECEPTOR TIE-1"/>
    <property type="match status" value="1"/>
</dbReference>
<evidence type="ECO:0000256" key="15">
    <source>
        <dbReference type="ARBA" id="ARBA00023157"/>
    </source>
</evidence>
<dbReference type="SMART" id="SM00219">
    <property type="entry name" value="TyrKc"/>
    <property type="match status" value="1"/>
</dbReference>
<dbReference type="GO" id="GO:0005524">
    <property type="term" value="F:ATP binding"/>
    <property type="evidence" value="ECO:0007669"/>
    <property type="project" value="UniProtKB-KW"/>
</dbReference>
<evidence type="ECO:0000313" key="28">
    <source>
        <dbReference type="Proteomes" id="UP000018936"/>
    </source>
</evidence>
<dbReference type="Gene3D" id="2.60.40.10">
    <property type="entry name" value="Immunoglobulins"/>
    <property type="match status" value="4"/>
</dbReference>
<evidence type="ECO:0000256" key="20">
    <source>
        <dbReference type="PIRSR" id="PIRSR000615-2"/>
    </source>
</evidence>
<dbReference type="SMART" id="SM00181">
    <property type="entry name" value="EGF"/>
    <property type="match status" value="1"/>
</dbReference>
<sequence length="1069" mass="117739">GCFGSFDAGAILDITLVANVLSPSHNHFYLSCVTGERNISLQIDRDNAMIKTTSKFQIYRNSSKEVHMRGFSRAGLVGITYCLGKSQSEQTTVVYVHNDINGTYYDTMHQGELKENKSIMVLSSVTMSDGGIYSATFIEDSPLSSAFFRLIVRGCAAKKWGSFCDKDCPDCLNGGICHHIVGECICPPGFMGTRCEKGKAGLGETAKRCVLVSRAAEAYPSVCLTHTAVPVLLGGVEYNATQLVLLANMVLTVPWSVTARMEAPAIDSVAVSVHLVGMGSIVKNQIINLESHLEFNLGSQIIATCIATGNPPPIRDNIELRKPDGTVITPTKAIMEKDMTTCEFQVSQVVSSDSGLWECRVSTTGGQDSGKFKVTVKVPPVPLSPPKLLAKKSQQLVISPVGPMAGDGPLISIKVLYKPQIGSSWSSIEAVDNIQNITLMNLRPVTAYNVKVQLTRPGEGGEGATGPSAVMATDCKEPTARPVIERSIIEGSNNLRVNWNLPKTDNVGSGFLVRVYDAAKELVHQENVTSMIVQSAYIPNLKFKEDYSLEVMVYHCTSLGPPSDLHPFKINSKGPSSPRSVLVNPLADNSIRLSWLAPEYSNGGINKYIVEVQQLGGSSDPQWIDTENGRDTTKIITGLNASTIYQFRVRAKSYVLGEWSQPTRAEILGDGALSQVPTLESKNLPPTLMDQQLILAIVGSVSVTCLTILFALLALFLIKKNCFHRRRTFTYQSGSVSAIVHGPFISPIILTPFHQHPHPLGEETILQFNSGTLTLTRRPKPQPEPLSYPILEWEDIKFEDMIGEGNFGQNDHRDFAGELEVLCKLGHHPNIINLLGACENKGYLYIAIEYAPYGNLLDFLRKSRVLETDPAFAREHGTASTLTSQQLLQFASDVAKGMQYLSEKQFIHRDLAARNILVGENLTSKIADFGLSRGEEVYVKKTMGRLPVRWMAIESLNYSVYTTKSDVWSFGVLLWEIVSLGGTPYCGMTCAELYEKLPQGYRMEKPLNCDDEVYELMRQCWRDRPYERPPFAQISVQLIRMLEARKAYVNMALFENFTYAGIDATAEEA</sequence>
<proteinExistence type="inferred from homology"/>
<evidence type="ECO:0000256" key="19">
    <source>
        <dbReference type="PIRSR" id="PIRSR000615-1"/>
    </source>
</evidence>
<keyword evidence="14" id="KW-0829">Tyrosine-protein kinase</keyword>
<feature type="domain" description="Fibronectin type-III" evidence="26">
    <location>
        <begin position="577"/>
        <end position="670"/>
    </location>
</feature>
<keyword evidence="21" id="KW-0460">Magnesium</keyword>
<evidence type="ECO:0000256" key="5">
    <source>
        <dbReference type="ARBA" id="ARBA00022553"/>
    </source>
</evidence>
<dbReference type="PANTHER" id="PTHR24416">
    <property type="entry name" value="TYROSINE-PROTEIN KINASE RECEPTOR"/>
    <property type="match status" value="1"/>
</dbReference>
<keyword evidence="16 27" id="KW-0675">Receptor</keyword>
<dbReference type="EC" id="2.7.10.1" evidence="3"/>
<dbReference type="Pfam" id="PF07714">
    <property type="entry name" value="PK_Tyr_Ser-Thr"/>
    <property type="match status" value="1"/>
</dbReference>
<dbReference type="AlphaFoldDB" id="V8PDL3"/>
<dbReference type="FunFam" id="2.60.40.10:FF:000583">
    <property type="entry name" value="tyrosine-protein kinase receptor Tie-1 isoform X2"/>
    <property type="match status" value="1"/>
</dbReference>
<organism evidence="27 28">
    <name type="scientific">Ophiophagus hannah</name>
    <name type="common">King cobra</name>
    <name type="synonym">Naja hannah</name>
    <dbReference type="NCBI Taxonomy" id="8665"/>
    <lineage>
        <taxon>Eukaryota</taxon>
        <taxon>Metazoa</taxon>
        <taxon>Chordata</taxon>
        <taxon>Craniata</taxon>
        <taxon>Vertebrata</taxon>
        <taxon>Euteleostomi</taxon>
        <taxon>Lepidosauria</taxon>
        <taxon>Squamata</taxon>
        <taxon>Bifurcata</taxon>
        <taxon>Unidentata</taxon>
        <taxon>Episquamata</taxon>
        <taxon>Toxicofera</taxon>
        <taxon>Serpentes</taxon>
        <taxon>Colubroidea</taxon>
        <taxon>Elapidae</taxon>
        <taxon>Elapinae</taxon>
        <taxon>Ophiophagus</taxon>
    </lineage>
</organism>
<dbReference type="SMART" id="SM00409">
    <property type="entry name" value="IG"/>
    <property type="match status" value="2"/>
</dbReference>
<reference evidence="27 28" key="1">
    <citation type="journal article" date="2013" name="Proc. Natl. Acad. Sci. U.S.A.">
        <title>The king cobra genome reveals dynamic gene evolution and adaptation in the snake venom system.</title>
        <authorList>
            <person name="Vonk F.J."/>
            <person name="Casewell N.R."/>
            <person name="Henkel C.V."/>
            <person name="Heimberg A.M."/>
            <person name="Jansen H.J."/>
            <person name="McCleary R.J."/>
            <person name="Kerkkamp H.M."/>
            <person name="Vos R.A."/>
            <person name="Guerreiro I."/>
            <person name="Calvete J.J."/>
            <person name="Wuster W."/>
            <person name="Woods A.E."/>
            <person name="Logan J.M."/>
            <person name="Harrison R.A."/>
            <person name="Castoe T.A."/>
            <person name="de Koning A.P."/>
            <person name="Pollock D.D."/>
            <person name="Yandell M."/>
            <person name="Calderon D."/>
            <person name="Renjifo C."/>
            <person name="Currier R.B."/>
            <person name="Salgado D."/>
            <person name="Pla D."/>
            <person name="Sanz L."/>
            <person name="Hyder A.S."/>
            <person name="Ribeiro J.M."/>
            <person name="Arntzen J.W."/>
            <person name="van den Thillart G.E."/>
            <person name="Boetzer M."/>
            <person name="Pirovano W."/>
            <person name="Dirks R.P."/>
            <person name="Spaink H.P."/>
            <person name="Duboule D."/>
            <person name="McGlinn E."/>
            <person name="Kini R.M."/>
            <person name="Richardson M.K."/>
        </authorList>
    </citation>
    <scope>NUCLEOTIDE SEQUENCE</scope>
    <source>
        <tissue evidence="27">Blood</tissue>
    </source>
</reference>
<dbReference type="InterPro" id="IPR003599">
    <property type="entry name" value="Ig_sub"/>
</dbReference>